<dbReference type="EMBL" id="KB516472">
    <property type="protein sequence ID" value="EMP39489.1"/>
    <property type="molecule type" value="Genomic_DNA"/>
</dbReference>
<feature type="region of interest" description="Disordered" evidence="1">
    <location>
        <begin position="67"/>
        <end position="90"/>
    </location>
</feature>
<name>M7BQJ2_CHEMY</name>
<evidence type="ECO:0000313" key="2">
    <source>
        <dbReference type="EMBL" id="EMP39489.1"/>
    </source>
</evidence>
<feature type="compositionally biased region" description="Polar residues" evidence="1">
    <location>
        <begin position="67"/>
        <end position="81"/>
    </location>
</feature>
<feature type="region of interest" description="Disordered" evidence="1">
    <location>
        <begin position="138"/>
        <end position="157"/>
    </location>
</feature>
<keyword evidence="3" id="KW-1185">Reference proteome</keyword>
<proteinExistence type="predicted"/>
<gene>
    <name evidence="2" type="ORF">UY3_03269</name>
</gene>
<reference evidence="3" key="1">
    <citation type="journal article" date="2013" name="Nat. Genet.">
        <title>The draft genomes of soft-shell turtle and green sea turtle yield insights into the development and evolution of the turtle-specific body plan.</title>
        <authorList>
            <person name="Wang Z."/>
            <person name="Pascual-Anaya J."/>
            <person name="Zadissa A."/>
            <person name="Li W."/>
            <person name="Niimura Y."/>
            <person name="Huang Z."/>
            <person name="Li C."/>
            <person name="White S."/>
            <person name="Xiong Z."/>
            <person name="Fang D."/>
            <person name="Wang B."/>
            <person name="Ming Y."/>
            <person name="Chen Y."/>
            <person name="Zheng Y."/>
            <person name="Kuraku S."/>
            <person name="Pignatelli M."/>
            <person name="Herrero J."/>
            <person name="Beal K."/>
            <person name="Nozawa M."/>
            <person name="Li Q."/>
            <person name="Wang J."/>
            <person name="Zhang H."/>
            <person name="Yu L."/>
            <person name="Shigenobu S."/>
            <person name="Wang J."/>
            <person name="Liu J."/>
            <person name="Flicek P."/>
            <person name="Searle S."/>
            <person name="Wang J."/>
            <person name="Kuratani S."/>
            <person name="Yin Y."/>
            <person name="Aken B."/>
            <person name="Zhang G."/>
            <person name="Irie N."/>
        </authorList>
    </citation>
    <scope>NUCLEOTIDE SEQUENCE [LARGE SCALE GENOMIC DNA]</scope>
</reference>
<accession>M7BQJ2</accession>
<organism evidence="2 3">
    <name type="scientific">Chelonia mydas</name>
    <name type="common">Green sea-turtle</name>
    <name type="synonym">Chelonia agassizi</name>
    <dbReference type="NCBI Taxonomy" id="8469"/>
    <lineage>
        <taxon>Eukaryota</taxon>
        <taxon>Metazoa</taxon>
        <taxon>Chordata</taxon>
        <taxon>Craniata</taxon>
        <taxon>Vertebrata</taxon>
        <taxon>Euteleostomi</taxon>
        <taxon>Archelosauria</taxon>
        <taxon>Testudinata</taxon>
        <taxon>Testudines</taxon>
        <taxon>Cryptodira</taxon>
        <taxon>Durocryptodira</taxon>
        <taxon>Americhelydia</taxon>
        <taxon>Chelonioidea</taxon>
        <taxon>Cheloniidae</taxon>
        <taxon>Chelonia</taxon>
    </lineage>
</organism>
<dbReference type="Proteomes" id="UP000031443">
    <property type="component" value="Unassembled WGS sequence"/>
</dbReference>
<dbReference type="AlphaFoldDB" id="M7BQJ2"/>
<sequence>MAYPCRVPTHRFVLGTTDPDPTASAAAAALLFMLPLVLPELLQRLKLCLVDAFGLLINHRRNRFSSQNGTKYKQGWGSSPHGNPGPSLVGVRGLCQTGEWKGNPQGQGDHWVKEVGARTQILSLAHFTRVVQKPGKFPTKAGQFPRLHLQDSGPDPKPCTALTPEETDHREKLLGMLSGDQLWRGASRTAGCFIHQRD</sequence>
<evidence type="ECO:0000313" key="3">
    <source>
        <dbReference type="Proteomes" id="UP000031443"/>
    </source>
</evidence>
<evidence type="ECO:0000256" key="1">
    <source>
        <dbReference type="SAM" id="MobiDB-lite"/>
    </source>
</evidence>
<protein>
    <submittedName>
        <fullName evidence="2">Uncharacterized protein</fullName>
    </submittedName>
</protein>